<comment type="similarity">
    <text evidence="11">Belongs to the glycosyltransferase 51 family.</text>
</comment>
<keyword evidence="5 11" id="KW-0812">Transmembrane</keyword>
<dbReference type="SUPFAM" id="SSF53955">
    <property type="entry name" value="Lysozyme-like"/>
    <property type="match status" value="1"/>
</dbReference>
<keyword evidence="6 11" id="KW-0133">Cell shape</keyword>
<keyword evidence="1 11" id="KW-1003">Cell membrane</keyword>
<dbReference type="GO" id="GO:0008955">
    <property type="term" value="F:peptidoglycan glycosyltransferase activity"/>
    <property type="evidence" value="ECO:0007669"/>
    <property type="project" value="UniProtKB-UniRule"/>
</dbReference>
<dbReference type="GO" id="GO:0009274">
    <property type="term" value="C:peptidoglycan-based cell wall"/>
    <property type="evidence" value="ECO:0007669"/>
    <property type="project" value="InterPro"/>
</dbReference>
<evidence type="ECO:0000313" key="13">
    <source>
        <dbReference type="EMBL" id="QDO93247.1"/>
    </source>
</evidence>
<dbReference type="KEGG" id="fop:FNB79_04410"/>
<keyword evidence="8 11" id="KW-1133">Transmembrane helix</keyword>
<organism evidence="13 14">
    <name type="scientific">Formosa sediminum</name>
    <dbReference type="NCBI Taxonomy" id="2594004"/>
    <lineage>
        <taxon>Bacteria</taxon>
        <taxon>Pseudomonadati</taxon>
        <taxon>Bacteroidota</taxon>
        <taxon>Flavobacteriia</taxon>
        <taxon>Flavobacteriales</taxon>
        <taxon>Flavobacteriaceae</taxon>
        <taxon>Formosa</taxon>
    </lineage>
</organism>
<evidence type="ECO:0000256" key="5">
    <source>
        <dbReference type="ARBA" id="ARBA00022692"/>
    </source>
</evidence>
<dbReference type="NCBIfam" id="TIGR02070">
    <property type="entry name" value="mono_pep_trsgly"/>
    <property type="match status" value="1"/>
</dbReference>
<dbReference type="PANTHER" id="PTHR30400">
    <property type="entry name" value="MONOFUNCTIONAL BIOSYNTHETIC PEPTIDOGLYCAN TRANSGLYCOSYLASE"/>
    <property type="match status" value="1"/>
</dbReference>
<reference evidence="13 14" key="1">
    <citation type="submission" date="2019-07" db="EMBL/GenBank/DDBJ databases">
        <title>Genome sequencing for Formosa sp. PS13.</title>
        <authorList>
            <person name="Park S.-J."/>
        </authorList>
    </citation>
    <scope>NUCLEOTIDE SEQUENCE [LARGE SCALE GENOMIC DNA]</scope>
    <source>
        <strain evidence="13 14">PS13</strain>
    </source>
</reference>
<keyword evidence="7 11" id="KW-0573">Peptidoglycan synthesis</keyword>
<dbReference type="AlphaFoldDB" id="A0A516GNZ2"/>
<evidence type="ECO:0000256" key="6">
    <source>
        <dbReference type="ARBA" id="ARBA00022960"/>
    </source>
</evidence>
<dbReference type="GO" id="GO:0009252">
    <property type="term" value="P:peptidoglycan biosynthetic process"/>
    <property type="evidence" value="ECO:0007669"/>
    <property type="project" value="UniProtKB-UniRule"/>
</dbReference>
<dbReference type="HAMAP" id="MF_00766">
    <property type="entry name" value="PGT_MtgA"/>
    <property type="match status" value="1"/>
</dbReference>
<keyword evidence="14" id="KW-1185">Reference proteome</keyword>
<protein>
    <recommendedName>
        <fullName evidence="11">Biosynthetic peptidoglycan transglycosylase</fullName>
        <ecNumber evidence="11">2.4.99.28</ecNumber>
    </recommendedName>
    <alternativeName>
        <fullName evidence="11">Glycan polymerase</fullName>
    </alternativeName>
    <alternativeName>
        <fullName evidence="11">Peptidoglycan glycosyltransferase MtgA</fullName>
        <shortName evidence="11">PGT</shortName>
    </alternativeName>
</protein>
<dbReference type="OrthoDB" id="9766909at2"/>
<dbReference type="InterPro" id="IPR001264">
    <property type="entry name" value="Glyco_trans_51"/>
</dbReference>
<keyword evidence="10 11" id="KW-0961">Cell wall biogenesis/degradation</keyword>
<dbReference type="RefSeq" id="WP_143380151.1">
    <property type="nucleotide sequence ID" value="NZ_CP041637.1"/>
</dbReference>
<evidence type="ECO:0000256" key="7">
    <source>
        <dbReference type="ARBA" id="ARBA00022984"/>
    </source>
</evidence>
<dbReference type="GO" id="GO:0071555">
    <property type="term" value="P:cell wall organization"/>
    <property type="evidence" value="ECO:0007669"/>
    <property type="project" value="UniProtKB-KW"/>
</dbReference>
<comment type="subcellular location">
    <subcellularLocation>
        <location evidence="11">Cell membrane</location>
        <topology evidence="11">Single-pass membrane protein</topology>
    </subcellularLocation>
</comment>
<evidence type="ECO:0000313" key="14">
    <source>
        <dbReference type="Proteomes" id="UP000319209"/>
    </source>
</evidence>
<keyword evidence="9 11" id="KW-0472">Membrane</keyword>
<dbReference type="GO" id="GO:0005886">
    <property type="term" value="C:plasma membrane"/>
    <property type="evidence" value="ECO:0007669"/>
    <property type="project" value="UniProtKB-SubCell"/>
</dbReference>
<evidence type="ECO:0000259" key="12">
    <source>
        <dbReference type="Pfam" id="PF00912"/>
    </source>
</evidence>
<sequence>MKKVFRFLFKLLFWFVFSSFLVVFIYKYIPVYITPLMIIRSFETSENAMPKSWKHHWVSIDQISNAMQKAVICSEDQNFLKHNGVDFKAVEKAFTANKSGKRIRGGSTISQQTAKNIFLWPERSWLRKGLETYFTFIIELCWDKERILEVYLNSIEMGKGIYGCEAAAEYWFKTSASKLTAYQAAAIASILPNPRVYRANPASSYIQKRKVWIVKQMALFGPLQFNNQ</sequence>
<proteinExistence type="inferred from homology"/>
<comment type="function">
    <text evidence="11">Peptidoglycan polymerase that catalyzes glycan chain elongation from lipid-linked precursors.</text>
</comment>
<dbReference type="GO" id="GO:0008360">
    <property type="term" value="P:regulation of cell shape"/>
    <property type="evidence" value="ECO:0007669"/>
    <property type="project" value="UniProtKB-KW"/>
</dbReference>
<accession>A0A516GNZ2</accession>
<evidence type="ECO:0000256" key="3">
    <source>
        <dbReference type="ARBA" id="ARBA00022676"/>
    </source>
</evidence>
<name>A0A516GNZ2_9FLAO</name>
<comment type="pathway">
    <text evidence="11">Cell wall biogenesis; peptidoglycan biosynthesis.</text>
</comment>
<dbReference type="InterPro" id="IPR023346">
    <property type="entry name" value="Lysozyme-like_dom_sf"/>
</dbReference>
<dbReference type="PANTHER" id="PTHR30400:SF0">
    <property type="entry name" value="BIOSYNTHETIC PEPTIDOGLYCAN TRANSGLYCOSYLASE"/>
    <property type="match status" value="1"/>
</dbReference>
<comment type="catalytic activity">
    <reaction evidence="11">
        <text>[GlcNAc-(1-&gt;4)-Mur2Ac(oyl-L-Ala-gamma-D-Glu-L-Lys-D-Ala-D-Ala)](n)-di-trans,octa-cis-undecaprenyl diphosphate + beta-D-GlcNAc-(1-&gt;4)-Mur2Ac(oyl-L-Ala-gamma-D-Glu-L-Lys-D-Ala-D-Ala)-di-trans,octa-cis-undecaprenyl diphosphate = [GlcNAc-(1-&gt;4)-Mur2Ac(oyl-L-Ala-gamma-D-Glu-L-Lys-D-Ala-D-Ala)](n+1)-di-trans,octa-cis-undecaprenyl diphosphate + di-trans,octa-cis-undecaprenyl diphosphate + H(+)</text>
        <dbReference type="Rhea" id="RHEA:23708"/>
        <dbReference type="Rhea" id="RHEA-COMP:9602"/>
        <dbReference type="Rhea" id="RHEA-COMP:9603"/>
        <dbReference type="ChEBI" id="CHEBI:15378"/>
        <dbReference type="ChEBI" id="CHEBI:58405"/>
        <dbReference type="ChEBI" id="CHEBI:60033"/>
        <dbReference type="ChEBI" id="CHEBI:78435"/>
        <dbReference type="EC" id="2.4.99.28"/>
    </reaction>
</comment>
<dbReference type="EC" id="2.4.99.28" evidence="11"/>
<evidence type="ECO:0000256" key="10">
    <source>
        <dbReference type="ARBA" id="ARBA00023316"/>
    </source>
</evidence>
<dbReference type="GO" id="GO:0016763">
    <property type="term" value="F:pentosyltransferase activity"/>
    <property type="evidence" value="ECO:0007669"/>
    <property type="project" value="InterPro"/>
</dbReference>
<dbReference type="InterPro" id="IPR036950">
    <property type="entry name" value="PBP_transglycosylase"/>
</dbReference>
<evidence type="ECO:0000256" key="1">
    <source>
        <dbReference type="ARBA" id="ARBA00022475"/>
    </source>
</evidence>
<keyword evidence="3 11" id="KW-0328">Glycosyltransferase</keyword>
<gene>
    <name evidence="11 13" type="primary">mtgA</name>
    <name evidence="13" type="ORF">FNB79_04410</name>
</gene>
<keyword evidence="4 11" id="KW-0808">Transferase</keyword>
<evidence type="ECO:0000256" key="8">
    <source>
        <dbReference type="ARBA" id="ARBA00022989"/>
    </source>
</evidence>
<feature type="domain" description="Glycosyl transferase family 51" evidence="12">
    <location>
        <begin position="52"/>
        <end position="217"/>
    </location>
</feature>
<dbReference type="UniPathway" id="UPA00219"/>
<evidence type="ECO:0000256" key="4">
    <source>
        <dbReference type="ARBA" id="ARBA00022679"/>
    </source>
</evidence>
<evidence type="ECO:0000256" key="11">
    <source>
        <dbReference type="HAMAP-Rule" id="MF_00766"/>
    </source>
</evidence>
<evidence type="ECO:0000256" key="2">
    <source>
        <dbReference type="ARBA" id="ARBA00022519"/>
    </source>
</evidence>
<feature type="transmembrane region" description="Helical" evidence="11">
    <location>
        <begin position="7"/>
        <end position="29"/>
    </location>
</feature>
<evidence type="ECO:0000256" key="9">
    <source>
        <dbReference type="ARBA" id="ARBA00023136"/>
    </source>
</evidence>
<dbReference type="Proteomes" id="UP000319209">
    <property type="component" value="Chromosome"/>
</dbReference>
<keyword evidence="2" id="KW-0997">Cell inner membrane</keyword>
<dbReference type="Pfam" id="PF00912">
    <property type="entry name" value="Transgly"/>
    <property type="match status" value="1"/>
</dbReference>
<dbReference type="Gene3D" id="1.10.3810.10">
    <property type="entry name" value="Biosynthetic peptidoglycan transglycosylase-like"/>
    <property type="match status" value="1"/>
</dbReference>
<dbReference type="EMBL" id="CP041637">
    <property type="protein sequence ID" value="QDO93247.1"/>
    <property type="molecule type" value="Genomic_DNA"/>
</dbReference>
<dbReference type="InterPro" id="IPR011812">
    <property type="entry name" value="Pep_trsgly"/>
</dbReference>